<feature type="compositionally biased region" description="Pro residues" evidence="1">
    <location>
        <begin position="18"/>
        <end position="32"/>
    </location>
</feature>
<keyword evidence="3" id="KW-1185">Reference proteome</keyword>
<dbReference type="EMBL" id="FOZG01000001">
    <property type="protein sequence ID" value="SFR77146.1"/>
    <property type="molecule type" value="Genomic_DNA"/>
</dbReference>
<name>A0A1I6JDU8_9SPHN</name>
<gene>
    <name evidence="2" type="ORF">SAMN05192580_0153</name>
</gene>
<reference evidence="2 3" key="1">
    <citation type="submission" date="2016-10" db="EMBL/GenBank/DDBJ databases">
        <authorList>
            <person name="de Groot N.N."/>
        </authorList>
    </citation>
    <scope>NUCLEOTIDE SEQUENCE [LARGE SCALE GENOMIC DNA]</scope>
    <source>
        <strain evidence="2 3">S5-249</strain>
    </source>
</reference>
<dbReference type="RefSeq" id="WP_165611161.1">
    <property type="nucleotide sequence ID" value="NZ_FOZG01000001.1"/>
</dbReference>
<organism evidence="2 3">
    <name type="scientific">Sphingomonas jatrophae</name>
    <dbReference type="NCBI Taxonomy" id="1166337"/>
    <lineage>
        <taxon>Bacteria</taxon>
        <taxon>Pseudomonadati</taxon>
        <taxon>Pseudomonadota</taxon>
        <taxon>Alphaproteobacteria</taxon>
        <taxon>Sphingomonadales</taxon>
        <taxon>Sphingomonadaceae</taxon>
        <taxon>Sphingomonas</taxon>
    </lineage>
</organism>
<dbReference type="AlphaFoldDB" id="A0A1I6JDU8"/>
<feature type="region of interest" description="Disordered" evidence="1">
    <location>
        <begin position="1"/>
        <end position="49"/>
    </location>
</feature>
<protein>
    <submittedName>
        <fullName evidence="2">Uncharacterized protein</fullName>
    </submittedName>
</protein>
<evidence type="ECO:0000256" key="1">
    <source>
        <dbReference type="SAM" id="MobiDB-lite"/>
    </source>
</evidence>
<sequence length="49" mass="4926">MASQPPTPEIPNESPVDVPVPSPTDPIPPTPTDPVLDPGAGGDPFVEGP</sequence>
<accession>A0A1I6JDU8</accession>
<evidence type="ECO:0000313" key="3">
    <source>
        <dbReference type="Proteomes" id="UP000198824"/>
    </source>
</evidence>
<evidence type="ECO:0000313" key="2">
    <source>
        <dbReference type="EMBL" id="SFR77146.1"/>
    </source>
</evidence>
<dbReference type="Proteomes" id="UP000198824">
    <property type="component" value="Unassembled WGS sequence"/>
</dbReference>
<proteinExistence type="predicted"/>